<dbReference type="RefSeq" id="WP_304449451.1">
    <property type="nucleotide sequence ID" value="NZ_JARRAH010000001.1"/>
</dbReference>
<dbReference type="Gene3D" id="2.60.40.1240">
    <property type="match status" value="2"/>
</dbReference>
<dbReference type="Proteomes" id="UP001596406">
    <property type="component" value="Unassembled WGS sequence"/>
</dbReference>
<reference evidence="3 4" key="1">
    <citation type="journal article" date="2019" name="Int. J. Syst. Evol. Microbiol.">
        <title>The Global Catalogue of Microorganisms (GCM) 10K type strain sequencing project: providing services to taxonomists for standard genome sequencing and annotation.</title>
        <authorList>
            <consortium name="The Broad Institute Genomics Platform"/>
            <consortium name="The Broad Institute Genome Sequencing Center for Infectious Disease"/>
            <person name="Wu L."/>
            <person name="Ma J."/>
        </authorList>
    </citation>
    <scope>NUCLEOTIDE SEQUENCE [LARGE SCALE GENOMIC DNA]</scope>
    <source>
        <strain evidence="3 4">PSRA2</strain>
    </source>
</reference>
<dbReference type="PROSITE" id="PS51257">
    <property type="entry name" value="PROKAR_LIPOPROTEIN"/>
    <property type="match status" value="1"/>
</dbReference>
<accession>A0ABD5U444</accession>
<gene>
    <name evidence="3" type="ORF">ACFQHK_02075</name>
</gene>
<proteinExistence type="predicted"/>
<dbReference type="EMBL" id="JBHSXM010000001">
    <property type="protein sequence ID" value="MFC6835294.1"/>
    <property type="molecule type" value="Genomic_DNA"/>
</dbReference>
<keyword evidence="1" id="KW-0732">Signal</keyword>
<evidence type="ECO:0000259" key="2">
    <source>
        <dbReference type="Pfam" id="PF11611"/>
    </source>
</evidence>
<dbReference type="Pfam" id="PF11611">
    <property type="entry name" value="DUF4352"/>
    <property type="match status" value="2"/>
</dbReference>
<feature type="domain" description="DUF4352" evidence="2">
    <location>
        <begin position="208"/>
        <end position="309"/>
    </location>
</feature>
<evidence type="ECO:0000313" key="4">
    <source>
        <dbReference type="Proteomes" id="UP001596406"/>
    </source>
</evidence>
<feature type="domain" description="DUF4352" evidence="2">
    <location>
        <begin position="56"/>
        <end position="167"/>
    </location>
</feature>
<evidence type="ECO:0000256" key="1">
    <source>
        <dbReference type="ARBA" id="ARBA00022729"/>
    </source>
</evidence>
<dbReference type="InterPro" id="IPR029050">
    <property type="entry name" value="Immunoprotect_excell_Ig-like"/>
</dbReference>
<keyword evidence="4" id="KW-1185">Reference proteome</keyword>
<comment type="caution">
    <text evidence="3">The sequence shown here is derived from an EMBL/GenBank/DDBJ whole genome shotgun (WGS) entry which is preliminary data.</text>
</comment>
<sequence>MRGRQSDITRRELLLGGATAGTVVLAGCASGDGSLGGGSALGNETTPTAAGDGPVGVGRALTDGASTMVVRSVERTTDVGGSSAREGWTYLVVDLAVKNESESVVAFGGFVGGVVRDGSGETYERSGATGDGGGALASDHLVPGEVVRGPLVYEVPADAEDLTLVFDLRGYDGFDHDRVEVDLDDRVARPAVLDQDLAVEVREPGSDVTREGVTVAVEAVRTATGGVTAAPEGTEYVIPTLRVENRGDEPLVVSNDLQTAVKDGTGRAHERALSATAALPEPFDDDAAVAPGDARRGELAYAVPTDAERVLFAFDVTALAPGAKEFWALR</sequence>
<dbReference type="AlphaFoldDB" id="A0ABD5U444"/>
<protein>
    <submittedName>
        <fullName evidence="3">DUF4352 domain-containing protein</fullName>
    </submittedName>
</protein>
<dbReference type="InterPro" id="IPR029051">
    <property type="entry name" value="DUF4352"/>
</dbReference>
<organism evidence="3 4">
    <name type="scientific">Halomarina ordinaria</name>
    <dbReference type="NCBI Taxonomy" id="3033939"/>
    <lineage>
        <taxon>Archaea</taxon>
        <taxon>Methanobacteriati</taxon>
        <taxon>Methanobacteriota</taxon>
        <taxon>Stenosarchaea group</taxon>
        <taxon>Halobacteria</taxon>
        <taxon>Halobacteriales</taxon>
        <taxon>Natronomonadaceae</taxon>
        <taxon>Halomarina</taxon>
    </lineage>
</organism>
<evidence type="ECO:0000313" key="3">
    <source>
        <dbReference type="EMBL" id="MFC6835294.1"/>
    </source>
</evidence>
<name>A0ABD5U444_9EURY</name>